<feature type="transmembrane region" description="Helical" evidence="1">
    <location>
        <begin position="204"/>
        <end position="223"/>
    </location>
</feature>
<reference evidence="4 5" key="1">
    <citation type="submission" date="2024-02" db="EMBL/GenBank/DDBJ databases">
        <title>Full genome sequence of Nocardioides kribbensis.</title>
        <authorList>
            <person name="Poletto B.L."/>
            <person name="Silva G."/>
            <person name="Galante D."/>
            <person name="Campos K.R."/>
            <person name="Santos M.B.N."/>
            <person name="Sacchi C.T."/>
        </authorList>
    </citation>
    <scope>NUCLEOTIDE SEQUENCE [LARGE SCALE GENOMIC DNA]</scope>
    <source>
        <strain evidence="4 5">O4R</strain>
    </source>
</reference>
<evidence type="ECO:0000313" key="4">
    <source>
        <dbReference type="EMBL" id="MEQ7846047.1"/>
    </source>
</evidence>
<evidence type="ECO:0000256" key="1">
    <source>
        <dbReference type="SAM" id="Phobius"/>
    </source>
</evidence>
<evidence type="ECO:0000259" key="2">
    <source>
        <dbReference type="Pfam" id="PF01757"/>
    </source>
</evidence>
<feature type="domain" description="SGNH" evidence="3">
    <location>
        <begin position="452"/>
        <end position="682"/>
    </location>
</feature>
<keyword evidence="1" id="KW-0812">Transmembrane</keyword>
<feature type="transmembrane region" description="Helical" evidence="1">
    <location>
        <begin position="264"/>
        <end position="281"/>
    </location>
</feature>
<proteinExistence type="predicted"/>
<keyword evidence="1" id="KW-1133">Transmembrane helix</keyword>
<dbReference type="PANTHER" id="PTHR23028:SF53">
    <property type="entry name" value="ACYL_TRANSF_3 DOMAIN-CONTAINING PROTEIN"/>
    <property type="match status" value="1"/>
</dbReference>
<evidence type="ECO:0000313" key="5">
    <source>
        <dbReference type="Proteomes" id="UP001482520"/>
    </source>
</evidence>
<dbReference type="Pfam" id="PF01757">
    <property type="entry name" value="Acyl_transf_3"/>
    <property type="match status" value="1"/>
</dbReference>
<feature type="transmembrane region" description="Helical" evidence="1">
    <location>
        <begin position="235"/>
        <end position="258"/>
    </location>
</feature>
<evidence type="ECO:0000259" key="3">
    <source>
        <dbReference type="Pfam" id="PF19040"/>
    </source>
</evidence>
<gene>
    <name evidence="4" type="ORF">V6R90_02060</name>
</gene>
<keyword evidence="5" id="KW-1185">Reference proteome</keyword>
<feature type="transmembrane region" description="Helical" evidence="1">
    <location>
        <begin position="178"/>
        <end position="198"/>
    </location>
</feature>
<dbReference type="InterPro" id="IPR043968">
    <property type="entry name" value="SGNH"/>
</dbReference>
<feature type="domain" description="Acyltransferase 3" evidence="2">
    <location>
        <begin position="9"/>
        <end position="345"/>
    </location>
</feature>
<protein>
    <submittedName>
        <fullName evidence="4">Acyltransferase family protein</fullName>
        <ecNumber evidence="4">2.3.1.-</ecNumber>
    </submittedName>
</protein>
<feature type="transmembrane region" description="Helical" evidence="1">
    <location>
        <begin position="36"/>
        <end position="54"/>
    </location>
</feature>
<dbReference type="Proteomes" id="UP001482520">
    <property type="component" value="Unassembled WGS sequence"/>
</dbReference>
<dbReference type="EMBL" id="JBEGDP010000001">
    <property type="protein sequence ID" value="MEQ7846047.1"/>
    <property type="molecule type" value="Genomic_DNA"/>
</dbReference>
<accession>A0ABV1NU76</accession>
<comment type="caution">
    <text evidence="4">The sequence shown here is derived from an EMBL/GenBank/DDBJ whole genome shotgun (WGS) entry which is preliminary data.</text>
</comment>
<feature type="transmembrane region" description="Helical" evidence="1">
    <location>
        <begin position="148"/>
        <end position="166"/>
    </location>
</feature>
<dbReference type="InterPro" id="IPR050879">
    <property type="entry name" value="Acyltransferase_3"/>
</dbReference>
<keyword evidence="1" id="KW-0472">Membrane</keyword>
<keyword evidence="4" id="KW-0808">Transferase</keyword>
<organism evidence="4 5">
    <name type="scientific">Nocardioides kribbensis</name>
    <dbReference type="NCBI Taxonomy" id="305517"/>
    <lineage>
        <taxon>Bacteria</taxon>
        <taxon>Bacillati</taxon>
        <taxon>Actinomycetota</taxon>
        <taxon>Actinomycetes</taxon>
        <taxon>Propionibacteriales</taxon>
        <taxon>Nocardioidaceae</taxon>
        <taxon>Nocardioides</taxon>
    </lineage>
</organism>
<dbReference type="Pfam" id="PF19040">
    <property type="entry name" value="SGNH"/>
    <property type="match status" value="1"/>
</dbReference>
<dbReference type="PANTHER" id="PTHR23028">
    <property type="entry name" value="ACETYLTRANSFERASE"/>
    <property type="match status" value="1"/>
</dbReference>
<name>A0ABV1NU76_9ACTN</name>
<dbReference type="GO" id="GO:0016746">
    <property type="term" value="F:acyltransferase activity"/>
    <property type="evidence" value="ECO:0007669"/>
    <property type="project" value="UniProtKB-KW"/>
</dbReference>
<dbReference type="RefSeq" id="WP_349803646.1">
    <property type="nucleotide sequence ID" value="NZ_JBEGDP010000001.1"/>
</dbReference>
<feature type="transmembrane region" description="Helical" evidence="1">
    <location>
        <begin position="12"/>
        <end position="30"/>
    </location>
</feature>
<keyword evidence="4" id="KW-0012">Acyltransferase</keyword>
<feature type="transmembrane region" description="Helical" evidence="1">
    <location>
        <begin position="334"/>
        <end position="351"/>
    </location>
</feature>
<dbReference type="EC" id="2.3.1.-" evidence="4"/>
<dbReference type="InterPro" id="IPR002656">
    <property type="entry name" value="Acyl_transf_3_dom"/>
</dbReference>
<feature type="transmembrane region" description="Helical" evidence="1">
    <location>
        <begin position="75"/>
        <end position="96"/>
    </location>
</feature>
<sequence>MASRYRSDVQGLRAVAVLVVIAAHAGVPFLPGGFVGVDVFFVVSGFLISGLLFREMRRGETVSLTAFWSRRARRILPAATLVTALTVLASVAWMSLIDAREVVVDAVWATLFAANVRFADQGDYFLAQDGPPSPMQHYWSLAVEEQFYVVWPVLLVVCALAVRLVTRSDERRLPERTLAVVLVALTAASFAWSVAGTAGDSGSAYYSTLGRAWELGAGALAALAAPRLRKRMPALAVPLLGAGGLLAVGLACVLYSSATAFPGWAALLPVLGTVALLLAGIRPGPRHDPVRALLTWRPVRVLGDWSYSLYLWHWPALILAEEWALRPLTGAERALVLLVVLSLAALTFRFVETPFRQGLPPRLLVAPRPLLLYPLSLAVVAASCVGGWQWIEARTGQGDVPAIAVADPAGADSTVALVRASVNAARDRMAVPSELDPNLLTLRDSVADVGACDYEEDVQELCLRGDPDGERTVVVTGDSHARAWIPAVERIAVENGWRAYYLVKPQCPAAHVPVAPLNERRVFTECTGFQDWVVDQVEALQPDLTIVSSSPPVNGVWIDGELAATIERVAPVLEEGYDELFDELHAASERVLLIKDVPKSGIDPGECLTTGTPSLGDCMFQPVERAEILGDVAVKSALLADAEVVDPTPWLCYQGECPVVIGGTLSYRDTDHLTTEYSELLAGSLGRATGMTD</sequence>